<gene>
    <name evidence="1" type="ORF">JOC86_002397</name>
</gene>
<dbReference type="Proteomes" id="UP001646157">
    <property type="component" value="Unassembled WGS sequence"/>
</dbReference>
<dbReference type="Gene3D" id="2.60.40.2980">
    <property type="match status" value="1"/>
</dbReference>
<evidence type="ECO:0000313" key="2">
    <source>
        <dbReference type="Proteomes" id="UP001646157"/>
    </source>
</evidence>
<dbReference type="RefSeq" id="WP_205172640.1">
    <property type="nucleotide sequence ID" value="NZ_JAFBDZ010000002.1"/>
</dbReference>
<dbReference type="EMBL" id="JAFBDZ010000002">
    <property type="protein sequence ID" value="MBM7585855.1"/>
    <property type="molecule type" value="Genomic_DNA"/>
</dbReference>
<comment type="caution">
    <text evidence="1">The sequence shown here is derived from an EMBL/GenBank/DDBJ whole genome shotgun (WGS) entry which is preliminary data.</text>
</comment>
<protein>
    <submittedName>
        <fullName evidence="1">Uncharacterized protein</fullName>
    </submittedName>
</protein>
<dbReference type="InterPro" id="IPR049300">
    <property type="entry name" value="Gp22-like_sf"/>
</dbReference>
<accession>A0ABS2NDD8</accession>
<name>A0ABS2NDD8_9BACI</name>
<proteinExistence type="predicted"/>
<reference evidence="1 2" key="1">
    <citation type="submission" date="2021-01" db="EMBL/GenBank/DDBJ databases">
        <title>Genomic Encyclopedia of Type Strains, Phase IV (KMG-IV): sequencing the most valuable type-strain genomes for metagenomic binning, comparative biology and taxonomic classification.</title>
        <authorList>
            <person name="Goeker M."/>
        </authorList>
    </citation>
    <scope>NUCLEOTIDE SEQUENCE [LARGE SCALE GENOMIC DNA]</scope>
    <source>
        <strain evidence="1 2">DSM 24834</strain>
    </source>
</reference>
<sequence>MLEVKRIENRRFMEGLTLQESPSLFTIGAGSIDGQDMQEVSFELISDTEVEVSHDLYIVESGVGYEYRLQVTYLDGVNMAIYEGEEKIFHRFLSVKTSPDGSYSGDIVYIDELTKEETGYADNPFH</sequence>
<evidence type="ECO:0000313" key="1">
    <source>
        <dbReference type="EMBL" id="MBM7585855.1"/>
    </source>
</evidence>
<organism evidence="1 2">
    <name type="scientific">Rossellomorea pakistanensis</name>
    <dbReference type="NCBI Taxonomy" id="992288"/>
    <lineage>
        <taxon>Bacteria</taxon>
        <taxon>Bacillati</taxon>
        <taxon>Bacillota</taxon>
        <taxon>Bacilli</taxon>
        <taxon>Bacillales</taxon>
        <taxon>Bacillaceae</taxon>
        <taxon>Rossellomorea</taxon>
    </lineage>
</organism>
<keyword evidence="2" id="KW-1185">Reference proteome</keyword>